<accession>A0A1F8DVA4</accession>
<name>A0A1F8DVA4_9BACT</name>
<sequence>MLYIIGTPIGNLNDISKRAIDTLKNVDVVIMESPTDSKKLLNLLGIRGKVVRKFNDENAKSVCEKLVSEMSEKNAAYITSAGMPSISDPGALLVKTAREQGIDIQVIPGPSAVTTALAGSGIRTNEFMFVGFLPRKASHIEKLFKKYLDLDTVLIFFESPFRIVRSIEILMKVAPHAHICAAKELTKLFENYFIGEPAEVLEKLRENKKNVKGEFTIVVDSRNKE</sequence>
<dbReference type="InterPro" id="IPR035996">
    <property type="entry name" value="4pyrrol_Methylase_sf"/>
</dbReference>
<keyword evidence="4 6" id="KW-0808">Transferase</keyword>
<dbReference type="PANTHER" id="PTHR46111">
    <property type="entry name" value="RIBOSOMAL RNA SMALL SUBUNIT METHYLTRANSFERASE I"/>
    <property type="match status" value="1"/>
</dbReference>
<dbReference type="STRING" id="1802555.A2755_00385"/>
<dbReference type="Gene3D" id="3.30.950.10">
    <property type="entry name" value="Methyltransferase, Cobalt-precorrin-4 Transmethylase, Domain 2"/>
    <property type="match status" value="1"/>
</dbReference>
<reference evidence="8 9" key="1">
    <citation type="journal article" date="2016" name="Nat. Commun.">
        <title>Thousands of microbial genomes shed light on interconnected biogeochemical processes in an aquifer system.</title>
        <authorList>
            <person name="Anantharaman K."/>
            <person name="Brown C.T."/>
            <person name="Hug L.A."/>
            <person name="Sharon I."/>
            <person name="Castelle C.J."/>
            <person name="Probst A.J."/>
            <person name="Thomas B.C."/>
            <person name="Singh A."/>
            <person name="Wilkins M.J."/>
            <person name="Karaoz U."/>
            <person name="Brodie E.L."/>
            <person name="Williams K.H."/>
            <person name="Hubbard S.S."/>
            <person name="Banfield J.F."/>
        </authorList>
    </citation>
    <scope>NUCLEOTIDE SEQUENCE [LARGE SCALE GENOMIC DNA]</scope>
</reference>
<comment type="subcellular location">
    <subcellularLocation>
        <location evidence="6">Cytoplasm</location>
    </subcellularLocation>
</comment>
<dbReference type="GO" id="GO:0070677">
    <property type="term" value="F:rRNA (cytosine-2'-O-)-methyltransferase activity"/>
    <property type="evidence" value="ECO:0007669"/>
    <property type="project" value="UniProtKB-UniRule"/>
</dbReference>
<evidence type="ECO:0000256" key="5">
    <source>
        <dbReference type="ARBA" id="ARBA00022691"/>
    </source>
</evidence>
<dbReference type="Proteomes" id="UP000177029">
    <property type="component" value="Unassembled WGS sequence"/>
</dbReference>
<evidence type="ECO:0000256" key="6">
    <source>
        <dbReference type="HAMAP-Rule" id="MF_01877"/>
    </source>
</evidence>
<proteinExistence type="inferred from homology"/>
<dbReference type="InterPro" id="IPR014776">
    <property type="entry name" value="4pyrrole_Mease_sub2"/>
</dbReference>
<gene>
    <name evidence="6" type="primary">rsmI</name>
    <name evidence="8" type="ORF">A2755_00385</name>
</gene>
<feature type="domain" description="Tetrapyrrole methylase" evidence="7">
    <location>
        <begin position="1"/>
        <end position="196"/>
    </location>
</feature>
<keyword evidence="3 6" id="KW-0489">Methyltransferase</keyword>
<dbReference type="GO" id="GO:0005737">
    <property type="term" value="C:cytoplasm"/>
    <property type="evidence" value="ECO:0007669"/>
    <property type="project" value="UniProtKB-SubCell"/>
</dbReference>
<evidence type="ECO:0000256" key="2">
    <source>
        <dbReference type="ARBA" id="ARBA00022552"/>
    </source>
</evidence>
<organism evidence="8 9">
    <name type="scientific">Candidatus Wolfebacteria bacterium RIFCSPHIGHO2_01_FULL_48_22</name>
    <dbReference type="NCBI Taxonomy" id="1802555"/>
    <lineage>
        <taxon>Bacteria</taxon>
        <taxon>Candidatus Wolfeibacteriota</taxon>
    </lineage>
</organism>
<comment type="caution">
    <text evidence="8">The sequence shown here is derived from an EMBL/GenBank/DDBJ whole genome shotgun (WGS) entry which is preliminary data.</text>
</comment>
<dbReference type="SUPFAM" id="SSF53790">
    <property type="entry name" value="Tetrapyrrole methylase"/>
    <property type="match status" value="1"/>
</dbReference>
<dbReference type="Pfam" id="PF00590">
    <property type="entry name" value="TP_methylase"/>
    <property type="match status" value="1"/>
</dbReference>
<dbReference type="HAMAP" id="MF_01877">
    <property type="entry name" value="16SrRNA_methyltr_I"/>
    <property type="match status" value="1"/>
</dbReference>
<keyword evidence="1 6" id="KW-0963">Cytoplasm</keyword>
<evidence type="ECO:0000313" key="8">
    <source>
        <dbReference type="EMBL" id="OGM92540.1"/>
    </source>
</evidence>
<dbReference type="EMBL" id="MGIP01000001">
    <property type="protein sequence ID" value="OGM92540.1"/>
    <property type="molecule type" value="Genomic_DNA"/>
</dbReference>
<dbReference type="PANTHER" id="PTHR46111:SF1">
    <property type="entry name" value="RIBOSOMAL RNA SMALL SUBUNIT METHYLTRANSFERASE I"/>
    <property type="match status" value="1"/>
</dbReference>
<dbReference type="InterPro" id="IPR014777">
    <property type="entry name" value="4pyrrole_Mease_sub1"/>
</dbReference>
<dbReference type="InterPro" id="IPR008189">
    <property type="entry name" value="rRNA_ssu_MeTfrase_I"/>
</dbReference>
<comment type="function">
    <text evidence="6">Catalyzes the 2'-O-methylation of the ribose of cytidine 1402 (C1402) in 16S rRNA.</text>
</comment>
<dbReference type="NCBIfam" id="TIGR00096">
    <property type="entry name" value="16S rRNA (cytidine(1402)-2'-O)-methyltransferase"/>
    <property type="match status" value="1"/>
</dbReference>
<dbReference type="InterPro" id="IPR000878">
    <property type="entry name" value="4pyrrol_Mease"/>
</dbReference>
<dbReference type="Gene3D" id="3.40.1010.10">
    <property type="entry name" value="Cobalt-precorrin-4 Transmethylase, Domain 1"/>
    <property type="match status" value="1"/>
</dbReference>
<dbReference type="EC" id="2.1.1.198" evidence="6"/>
<comment type="catalytic activity">
    <reaction evidence="6">
        <text>cytidine(1402) in 16S rRNA + S-adenosyl-L-methionine = 2'-O-methylcytidine(1402) in 16S rRNA + S-adenosyl-L-homocysteine + H(+)</text>
        <dbReference type="Rhea" id="RHEA:42924"/>
        <dbReference type="Rhea" id="RHEA-COMP:10285"/>
        <dbReference type="Rhea" id="RHEA-COMP:10286"/>
        <dbReference type="ChEBI" id="CHEBI:15378"/>
        <dbReference type="ChEBI" id="CHEBI:57856"/>
        <dbReference type="ChEBI" id="CHEBI:59789"/>
        <dbReference type="ChEBI" id="CHEBI:74495"/>
        <dbReference type="ChEBI" id="CHEBI:82748"/>
        <dbReference type="EC" id="2.1.1.198"/>
    </reaction>
</comment>
<keyword evidence="5 6" id="KW-0949">S-adenosyl-L-methionine</keyword>
<dbReference type="PIRSF" id="PIRSF005917">
    <property type="entry name" value="MTase_YraL"/>
    <property type="match status" value="1"/>
</dbReference>
<dbReference type="CDD" id="cd11648">
    <property type="entry name" value="RsmI"/>
    <property type="match status" value="1"/>
</dbReference>
<evidence type="ECO:0000259" key="7">
    <source>
        <dbReference type="Pfam" id="PF00590"/>
    </source>
</evidence>
<dbReference type="AlphaFoldDB" id="A0A1F8DVA4"/>
<keyword evidence="2 6" id="KW-0698">rRNA processing</keyword>
<comment type="similarity">
    <text evidence="6">Belongs to the methyltransferase superfamily. RsmI family.</text>
</comment>
<protein>
    <recommendedName>
        <fullName evidence="6">Ribosomal RNA small subunit methyltransferase I</fullName>
        <ecNumber evidence="6">2.1.1.198</ecNumber>
    </recommendedName>
    <alternativeName>
        <fullName evidence="6">16S rRNA 2'-O-ribose C1402 methyltransferase</fullName>
    </alternativeName>
    <alternativeName>
        <fullName evidence="6">rRNA (cytidine-2'-O-)-methyltransferase RsmI</fullName>
    </alternativeName>
</protein>
<evidence type="ECO:0000256" key="3">
    <source>
        <dbReference type="ARBA" id="ARBA00022603"/>
    </source>
</evidence>
<evidence type="ECO:0000256" key="1">
    <source>
        <dbReference type="ARBA" id="ARBA00022490"/>
    </source>
</evidence>
<evidence type="ECO:0000313" key="9">
    <source>
        <dbReference type="Proteomes" id="UP000177029"/>
    </source>
</evidence>
<evidence type="ECO:0000256" key="4">
    <source>
        <dbReference type="ARBA" id="ARBA00022679"/>
    </source>
</evidence>